<keyword evidence="11" id="KW-1185">Reference proteome</keyword>
<proteinExistence type="predicted"/>
<reference evidence="9 11" key="1">
    <citation type="journal article" date="2011" name="Nature">
        <title>The Medicago genome provides insight into the evolution of rhizobial symbioses.</title>
        <authorList>
            <person name="Young N.D."/>
            <person name="Debelle F."/>
            <person name="Oldroyd G.E."/>
            <person name="Geurts R."/>
            <person name="Cannon S.B."/>
            <person name="Udvardi M.K."/>
            <person name="Benedito V.A."/>
            <person name="Mayer K.F."/>
            <person name="Gouzy J."/>
            <person name="Schoof H."/>
            <person name="Van de Peer Y."/>
            <person name="Proost S."/>
            <person name="Cook D.R."/>
            <person name="Meyers B.C."/>
            <person name="Spannagl M."/>
            <person name="Cheung F."/>
            <person name="De Mita S."/>
            <person name="Krishnakumar V."/>
            <person name="Gundlach H."/>
            <person name="Zhou S."/>
            <person name="Mudge J."/>
            <person name="Bharti A.K."/>
            <person name="Murray J.D."/>
            <person name="Naoumkina M.A."/>
            <person name="Rosen B."/>
            <person name="Silverstein K.A."/>
            <person name="Tang H."/>
            <person name="Rombauts S."/>
            <person name="Zhao P.X."/>
            <person name="Zhou P."/>
            <person name="Barbe V."/>
            <person name="Bardou P."/>
            <person name="Bechner M."/>
            <person name="Bellec A."/>
            <person name="Berger A."/>
            <person name="Berges H."/>
            <person name="Bidwell S."/>
            <person name="Bisseling T."/>
            <person name="Choisne N."/>
            <person name="Couloux A."/>
            <person name="Denny R."/>
            <person name="Deshpande S."/>
            <person name="Dai X."/>
            <person name="Doyle J.J."/>
            <person name="Dudez A.M."/>
            <person name="Farmer A.D."/>
            <person name="Fouteau S."/>
            <person name="Franken C."/>
            <person name="Gibelin C."/>
            <person name="Gish J."/>
            <person name="Goldstein S."/>
            <person name="Gonzalez A.J."/>
            <person name="Green P.J."/>
            <person name="Hallab A."/>
            <person name="Hartog M."/>
            <person name="Hua A."/>
            <person name="Humphray S.J."/>
            <person name="Jeong D.H."/>
            <person name="Jing Y."/>
            <person name="Jocker A."/>
            <person name="Kenton S.M."/>
            <person name="Kim D.J."/>
            <person name="Klee K."/>
            <person name="Lai H."/>
            <person name="Lang C."/>
            <person name="Lin S."/>
            <person name="Macmil S.L."/>
            <person name="Magdelenat G."/>
            <person name="Matthews L."/>
            <person name="McCorrison J."/>
            <person name="Monaghan E.L."/>
            <person name="Mun J.H."/>
            <person name="Najar F.Z."/>
            <person name="Nicholson C."/>
            <person name="Noirot C."/>
            <person name="O'Bleness M."/>
            <person name="Paule C.R."/>
            <person name="Poulain J."/>
            <person name="Prion F."/>
            <person name="Qin B."/>
            <person name="Qu C."/>
            <person name="Retzel E.F."/>
            <person name="Riddle C."/>
            <person name="Sallet E."/>
            <person name="Samain S."/>
            <person name="Samson N."/>
            <person name="Sanders I."/>
            <person name="Saurat O."/>
            <person name="Scarpelli C."/>
            <person name="Schiex T."/>
            <person name="Segurens B."/>
            <person name="Severin A.J."/>
            <person name="Sherrier D.J."/>
            <person name="Shi R."/>
            <person name="Sims S."/>
            <person name="Singer S.R."/>
            <person name="Sinharoy S."/>
            <person name="Sterck L."/>
            <person name="Viollet A."/>
            <person name="Wang B.B."/>
            <person name="Wang K."/>
            <person name="Wang M."/>
            <person name="Wang X."/>
            <person name="Warfsmann J."/>
            <person name="Weissenbach J."/>
            <person name="White D.D."/>
            <person name="White J.D."/>
            <person name="Wiley G.B."/>
            <person name="Wincker P."/>
            <person name="Xing Y."/>
            <person name="Yang L."/>
            <person name="Yao Z."/>
            <person name="Ying F."/>
            <person name="Zhai J."/>
            <person name="Zhou L."/>
            <person name="Zuber A."/>
            <person name="Denarie J."/>
            <person name="Dixon R.A."/>
            <person name="May G.D."/>
            <person name="Schwartz D.C."/>
            <person name="Rogers J."/>
            <person name="Quetier F."/>
            <person name="Town C.D."/>
            <person name="Roe B.A."/>
        </authorList>
    </citation>
    <scope>NUCLEOTIDE SEQUENCE [LARGE SCALE GENOMIC DNA]</scope>
    <source>
        <strain evidence="9">A17</strain>
        <strain evidence="10 11">cv. Jemalong A17</strain>
    </source>
</reference>
<feature type="domain" description="Protein kinase" evidence="8">
    <location>
        <begin position="1"/>
        <end position="132"/>
    </location>
</feature>
<dbReference type="GO" id="GO:0016020">
    <property type="term" value="C:membrane"/>
    <property type="evidence" value="ECO:0007669"/>
    <property type="project" value="UniProtKB-SubCell"/>
</dbReference>
<dbReference type="AlphaFoldDB" id="A0A072VEY5"/>
<keyword evidence="9" id="KW-0808">Transferase</keyword>
<keyword evidence="5" id="KW-1133">Transmembrane helix</keyword>
<dbReference type="PANTHER" id="PTHR27009">
    <property type="entry name" value="RUST RESISTANCE KINASE LR10-RELATED"/>
    <property type="match status" value="1"/>
</dbReference>
<evidence type="ECO:0000256" key="1">
    <source>
        <dbReference type="ARBA" id="ARBA00004479"/>
    </source>
</evidence>
<dbReference type="InterPro" id="IPR011009">
    <property type="entry name" value="Kinase-like_dom_sf"/>
</dbReference>
<keyword evidence="7" id="KW-0325">Glycoprotein</keyword>
<dbReference type="Gene3D" id="1.10.510.10">
    <property type="entry name" value="Transferase(Phosphotransferase) domain 1"/>
    <property type="match status" value="1"/>
</dbReference>
<dbReference type="InterPro" id="IPR000719">
    <property type="entry name" value="Prot_kinase_dom"/>
</dbReference>
<evidence type="ECO:0000256" key="4">
    <source>
        <dbReference type="ARBA" id="ARBA00022729"/>
    </source>
</evidence>
<keyword evidence="2" id="KW-0723">Serine/threonine-protein kinase</keyword>
<dbReference type="InterPro" id="IPR045874">
    <property type="entry name" value="LRK10/LRL21-25-like"/>
</dbReference>
<evidence type="ECO:0000313" key="11">
    <source>
        <dbReference type="Proteomes" id="UP000002051"/>
    </source>
</evidence>
<dbReference type="GO" id="GO:0004674">
    <property type="term" value="F:protein serine/threonine kinase activity"/>
    <property type="evidence" value="ECO:0007669"/>
    <property type="project" value="UniProtKB-KW"/>
</dbReference>
<dbReference type="HOGENOM" id="CLU_1920177_0_0_1"/>
<dbReference type="GO" id="GO:0005524">
    <property type="term" value="F:ATP binding"/>
    <property type="evidence" value="ECO:0007669"/>
    <property type="project" value="InterPro"/>
</dbReference>
<evidence type="ECO:0000313" key="10">
    <source>
        <dbReference type="EnsemblPlants" id="KEH40337"/>
    </source>
</evidence>
<comment type="subcellular location">
    <subcellularLocation>
        <location evidence="1">Membrane</location>
        <topology evidence="1">Single-pass type I membrane protein</topology>
    </subcellularLocation>
</comment>
<sequence length="132" mass="15349">MKNKSKTSYDCLLSEEFKGRNFRNLWKKEQTEPSLTLENPMSRRSLLSEKGIEYLHEDCIHPILHFDINPHNVLQDDKFTPKVSDFGFAKFCSNNHCLVSITDARETLGYMAPEVVTKFWKCLIFTSTGYCC</sequence>
<evidence type="ECO:0000259" key="8">
    <source>
        <dbReference type="PROSITE" id="PS50011"/>
    </source>
</evidence>
<name>A0A072VEY5_MEDTR</name>
<dbReference type="EMBL" id="CM001217">
    <property type="protein sequence ID" value="KEH40337.1"/>
    <property type="molecule type" value="Genomic_DNA"/>
</dbReference>
<dbReference type="PROSITE" id="PS50011">
    <property type="entry name" value="PROTEIN_KINASE_DOM"/>
    <property type="match status" value="1"/>
</dbReference>
<protein>
    <submittedName>
        <fullName evidence="9">Serine/Threonine kinase family protein</fullName>
    </submittedName>
</protein>
<dbReference type="EnsemblPlants" id="KEH40337">
    <property type="protein sequence ID" value="KEH40337"/>
    <property type="gene ID" value="MTR_1g027470"/>
</dbReference>
<evidence type="ECO:0000256" key="2">
    <source>
        <dbReference type="ARBA" id="ARBA00022527"/>
    </source>
</evidence>
<evidence type="ECO:0000256" key="6">
    <source>
        <dbReference type="ARBA" id="ARBA00023136"/>
    </source>
</evidence>
<dbReference type="SUPFAM" id="SSF56112">
    <property type="entry name" value="Protein kinase-like (PK-like)"/>
    <property type="match status" value="1"/>
</dbReference>
<evidence type="ECO:0000256" key="5">
    <source>
        <dbReference type="ARBA" id="ARBA00022989"/>
    </source>
</evidence>
<dbReference type="Proteomes" id="UP000002051">
    <property type="component" value="Unassembled WGS sequence"/>
</dbReference>
<reference evidence="10" key="3">
    <citation type="submission" date="2015-04" db="UniProtKB">
        <authorList>
            <consortium name="EnsemblPlants"/>
        </authorList>
    </citation>
    <scope>IDENTIFICATION</scope>
    <source>
        <strain evidence="10">cv. Jemalong A17</strain>
    </source>
</reference>
<evidence type="ECO:0000256" key="7">
    <source>
        <dbReference type="ARBA" id="ARBA00023180"/>
    </source>
</evidence>
<organism evidence="9 11">
    <name type="scientific">Medicago truncatula</name>
    <name type="common">Barrel medic</name>
    <name type="synonym">Medicago tribuloides</name>
    <dbReference type="NCBI Taxonomy" id="3880"/>
    <lineage>
        <taxon>Eukaryota</taxon>
        <taxon>Viridiplantae</taxon>
        <taxon>Streptophyta</taxon>
        <taxon>Embryophyta</taxon>
        <taxon>Tracheophyta</taxon>
        <taxon>Spermatophyta</taxon>
        <taxon>Magnoliopsida</taxon>
        <taxon>eudicotyledons</taxon>
        <taxon>Gunneridae</taxon>
        <taxon>Pentapetalae</taxon>
        <taxon>rosids</taxon>
        <taxon>fabids</taxon>
        <taxon>Fabales</taxon>
        <taxon>Fabaceae</taxon>
        <taxon>Papilionoideae</taxon>
        <taxon>50 kb inversion clade</taxon>
        <taxon>NPAAA clade</taxon>
        <taxon>Hologalegina</taxon>
        <taxon>IRL clade</taxon>
        <taxon>Trifolieae</taxon>
        <taxon>Medicago</taxon>
    </lineage>
</organism>
<keyword evidence="3" id="KW-0812">Transmembrane</keyword>
<keyword evidence="6" id="KW-0472">Membrane</keyword>
<accession>A0A072VEY5</accession>
<reference evidence="9 11" key="2">
    <citation type="journal article" date="2014" name="BMC Genomics">
        <title>An improved genome release (version Mt4.0) for the model legume Medicago truncatula.</title>
        <authorList>
            <person name="Tang H."/>
            <person name="Krishnakumar V."/>
            <person name="Bidwell S."/>
            <person name="Rosen B."/>
            <person name="Chan A."/>
            <person name="Zhou S."/>
            <person name="Gentzbittel L."/>
            <person name="Childs K.L."/>
            <person name="Yandell M."/>
            <person name="Gundlach H."/>
            <person name="Mayer K.F."/>
            <person name="Schwartz D.C."/>
            <person name="Town C.D."/>
        </authorList>
    </citation>
    <scope>GENOME REANNOTATION</scope>
    <source>
        <strain evidence="9">A17</strain>
        <strain evidence="10 11">cv. Jemalong A17</strain>
    </source>
</reference>
<keyword evidence="9" id="KW-0418">Kinase</keyword>
<gene>
    <name evidence="9" type="ordered locus">MTR_1g027470</name>
</gene>
<keyword evidence="4" id="KW-0732">Signal</keyword>
<evidence type="ECO:0000256" key="3">
    <source>
        <dbReference type="ARBA" id="ARBA00022692"/>
    </source>
</evidence>
<evidence type="ECO:0000313" key="9">
    <source>
        <dbReference type="EMBL" id="KEH40337.1"/>
    </source>
</evidence>
<dbReference type="Pfam" id="PF00069">
    <property type="entry name" value="Pkinase"/>
    <property type="match status" value="1"/>
</dbReference>